<reference evidence="1 2" key="1">
    <citation type="journal article" date="2012" name="Science">
        <title>The Paleozoic origin of enzymatic lignin decomposition reconstructed from 31 fungal genomes.</title>
        <authorList>
            <person name="Floudas D."/>
            <person name="Binder M."/>
            <person name="Riley R."/>
            <person name="Barry K."/>
            <person name="Blanchette R.A."/>
            <person name="Henrissat B."/>
            <person name="Martinez A.T."/>
            <person name="Otillar R."/>
            <person name="Spatafora J.W."/>
            <person name="Yadav J.S."/>
            <person name="Aerts A."/>
            <person name="Benoit I."/>
            <person name="Boyd A."/>
            <person name="Carlson A."/>
            <person name="Copeland A."/>
            <person name="Coutinho P.M."/>
            <person name="de Vries R.P."/>
            <person name="Ferreira P."/>
            <person name="Findley K."/>
            <person name="Foster B."/>
            <person name="Gaskell J."/>
            <person name="Glotzer D."/>
            <person name="Gorecki P."/>
            <person name="Heitman J."/>
            <person name="Hesse C."/>
            <person name="Hori C."/>
            <person name="Igarashi K."/>
            <person name="Jurgens J.A."/>
            <person name="Kallen N."/>
            <person name="Kersten P."/>
            <person name="Kohler A."/>
            <person name="Kuees U."/>
            <person name="Kumar T.K.A."/>
            <person name="Kuo A."/>
            <person name="LaButti K."/>
            <person name="Larrondo L.F."/>
            <person name="Lindquist E."/>
            <person name="Ling A."/>
            <person name="Lombard V."/>
            <person name="Lucas S."/>
            <person name="Lundell T."/>
            <person name="Martin R."/>
            <person name="McLaughlin D.J."/>
            <person name="Morgenstern I."/>
            <person name="Morin E."/>
            <person name="Murat C."/>
            <person name="Nagy L.G."/>
            <person name="Nolan M."/>
            <person name="Ohm R.A."/>
            <person name="Patyshakuliyeva A."/>
            <person name="Rokas A."/>
            <person name="Ruiz-Duenas F.J."/>
            <person name="Sabat G."/>
            <person name="Salamov A."/>
            <person name="Samejima M."/>
            <person name="Schmutz J."/>
            <person name="Slot J.C."/>
            <person name="St John F."/>
            <person name="Stenlid J."/>
            <person name="Sun H."/>
            <person name="Sun S."/>
            <person name="Syed K."/>
            <person name="Tsang A."/>
            <person name="Wiebenga A."/>
            <person name="Young D."/>
            <person name="Pisabarro A."/>
            <person name="Eastwood D.C."/>
            <person name="Martin F."/>
            <person name="Cullen D."/>
            <person name="Grigoriev I.V."/>
            <person name="Hibbett D.S."/>
        </authorList>
    </citation>
    <scope>NUCLEOTIDE SEQUENCE [LARGE SCALE GENOMIC DNA]</scope>
    <source>
        <strain evidence="1 2">MD-104</strain>
    </source>
</reference>
<protein>
    <submittedName>
        <fullName evidence="1">Uncharacterized protein</fullName>
    </submittedName>
</protein>
<dbReference type="Proteomes" id="UP000218811">
    <property type="component" value="Unassembled WGS sequence"/>
</dbReference>
<proteinExistence type="predicted"/>
<evidence type="ECO:0000313" key="2">
    <source>
        <dbReference type="Proteomes" id="UP000218811"/>
    </source>
</evidence>
<accession>A0A2H3J5L0</accession>
<dbReference type="EMBL" id="KB467920">
    <property type="protein sequence ID" value="PCH37241.1"/>
    <property type="molecule type" value="Genomic_DNA"/>
</dbReference>
<sequence length="71" mass="8416">MLYFRRGSLAAFQRNRIQSFAGRHPPAPLFQREPARRNVQYLAPGPPRWPEMREQYAEVLRHRIDQPLTGD</sequence>
<keyword evidence="2" id="KW-1185">Reference proteome</keyword>
<dbReference type="AlphaFoldDB" id="A0A2H3J5L0"/>
<evidence type="ECO:0000313" key="1">
    <source>
        <dbReference type="EMBL" id="PCH37241.1"/>
    </source>
</evidence>
<gene>
    <name evidence="1" type="ORF">WOLCODRAFT_29004</name>
</gene>
<organism evidence="1 2">
    <name type="scientific">Wolfiporia cocos (strain MD-104)</name>
    <name type="common">Brown rot fungus</name>
    <dbReference type="NCBI Taxonomy" id="742152"/>
    <lineage>
        <taxon>Eukaryota</taxon>
        <taxon>Fungi</taxon>
        <taxon>Dikarya</taxon>
        <taxon>Basidiomycota</taxon>
        <taxon>Agaricomycotina</taxon>
        <taxon>Agaricomycetes</taxon>
        <taxon>Polyporales</taxon>
        <taxon>Phaeolaceae</taxon>
        <taxon>Wolfiporia</taxon>
    </lineage>
</organism>
<name>A0A2H3J5L0_WOLCO</name>